<evidence type="ECO:0000313" key="2">
    <source>
        <dbReference type="Proteomes" id="UP000325292"/>
    </source>
</evidence>
<sequence>MHGGMGNANDVTYDAIYQKLWLAHAIYDASWDGKKHRLGAEEPVYAVLTAADQQHPAWWQYSTLMGRSEEFFHFIEARLGVTPANYGEKLQDAWETVVTPRVANYVRTNITNNKIVRWPLPVV</sequence>
<protein>
    <submittedName>
        <fullName evidence="1">Uncharacterized protein</fullName>
    </submittedName>
</protein>
<organism evidence="1 2">
    <name type="scientific">Sulfobacillus thermotolerans</name>
    <dbReference type="NCBI Taxonomy" id="338644"/>
    <lineage>
        <taxon>Bacteria</taxon>
        <taxon>Bacillati</taxon>
        <taxon>Bacillota</taxon>
        <taxon>Clostridia</taxon>
        <taxon>Eubacteriales</taxon>
        <taxon>Clostridiales Family XVII. Incertae Sedis</taxon>
        <taxon>Sulfobacillus</taxon>
    </lineage>
</organism>
<keyword evidence="2" id="KW-1185">Reference proteome</keyword>
<reference evidence="1 2" key="1">
    <citation type="journal article" date="2019" name="Sci. Rep.">
        <title>Sulfobacillus thermotolerans: new insights into resistance and metabolic capacities of acidophilic chemolithotrophs.</title>
        <authorList>
            <person name="Panyushkina A.E."/>
            <person name="Babenko V.V."/>
            <person name="Nikitina A.S."/>
            <person name="Selezneva O.V."/>
            <person name="Tsaplina I.A."/>
            <person name="Letarova M.A."/>
            <person name="Kostryukova E.S."/>
            <person name="Letarov A.V."/>
        </authorList>
    </citation>
    <scope>NUCLEOTIDE SEQUENCE [LARGE SCALE GENOMIC DNA]</scope>
    <source>
        <strain evidence="1 2">Kr1</strain>
    </source>
</reference>
<proteinExistence type="predicted"/>
<dbReference type="EMBL" id="CP019454">
    <property type="protein sequence ID" value="AUW94079.1"/>
    <property type="molecule type" value="Genomic_DNA"/>
</dbReference>
<accession>A0ABM6RRW8</accession>
<evidence type="ECO:0000313" key="1">
    <source>
        <dbReference type="EMBL" id="AUW94079.1"/>
    </source>
</evidence>
<dbReference type="Proteomes" id="UP000325292">
    <property type="component" value="Chromosome"/>
</dbReference>
<name>A0ABM6RRW8_9FIRM</name>
<gene>
    <name evidence="1" type="ORF">BXT84_09050</name>
</gene>